<feature type="domain" description="PIN" evidence="9">
    <location>
        <begin position="3"/>
        <end position="129"/>
    </location>
</feature>
<evidence type="ECO:0000256" key="2">
    <source>
        <dbReference type="ARBA" id="ARBA00022649"/>
    </source>
</evidence>
<dbReference type="InterPro" id="IPR029060">
    <property type="entry name" value="PIN-like_dom_sf"/>
</dbReference>
<evidence type="ECO:0000256" key="1">
    <source>
        <dbReference type="ARBA" id="ARBA00001946"/>
    </source>
</evidence>
<proteinExistence type="inferred from homology"/>
<dbReference type="STRING" id="1150626.PHAMO_210206"/>
<feature type="binding site" evidence="8">
    <location>
        <position position="5"/>
    </location>
    <ligand>
        <name>Mg(2+)</name>
        <dbReference type="ChEBI" id="CHEBI:18420"/>
    </ligand>
</feature>
<comment type="similarity">
    <text evidence="7 8">Belongs to the PINc/VapC protein family.</text>
</comment>
<comment type="function">
    <text evidence="8">Toxic component of a toxin-antitoxin (TA) system. An RNase.</text>
</comment>
<dbReference type="GO" id="GO:0004540">
    <property type="term" value="F:RNA nuclease activity"/>
    <property type="evidence" value="ECO:0007669"/>
    <property type="project" value="InterPro"/>
</dbReference>
<evidence type="ECO:0000256" key="3">
    <source>
        <dbReference type="ARBA" id="ARBA00022722"/>
    </source>
</evidence>
<keyword evidence="3 8" id="KW-0540">Nuclease</keyword>
<evidence type="ECO:0000256" key="5">
    <source>
        <dbReference type="ARBA" id="ARBA00022801"/>
    </source>
</evidence>
<gene>
    <name evidence="8" type="primary">vapC</name>
    <name evidence="10" type="ORF">PHAMO_210206</name>
</gene>
<evidence type="ECO:0000259" key="9">
    <source>
        <dbReference type="Pfam" id="PF01850"/>
    </source>
</evidence>
<feature type="binding site" evidence="8">
    <location>
        <position position="104"/>
    </location>
    <ligand>
        <name>Mg(2+)</name>
        <dbReference type="ChEBI" id="CHEBI:18420"/>
    </ligand>
</feature>
<dbReference type="AlphaFoldDB" id="H8FQQ7"/>
<evidence type="ECO:0000313" key="10">
    <source>
        <dbReference type="EMBL" id="CCG40695.1"/>
    </source>
</evidence>
<keyword evidence="4 8" id="KW-0479">Metal-binding</keyword>
<keyword evidence="5 8" id="KW-0378">Hydrolase</keyword>
<evidence type="ECO:0000256" key="4">
    <source>
        <dbReference type="ARBA" id="ARBA00022723"/>
    </source>
</evidence>
<keyword evidence="6 8" id="KW-0460">Magnesium</keyword>
<dbReference type="Gene3D" id="3.40.50.1010">
    <property type="entry name" value="5'-nuclease"/>
    <property type="match status" value="1"/>
</dbReference>
<dbReference type="EC" id="3.1.-.-" evidence="8"/>
<accession>H8FQQ7</accession>
<dbReference type="RefSeq" id="WP_002727180.1">
    <property type="nucleotide sequence ID" value="NZ_CAHP01000014.1"/>
</dbReference>
<dbReference type="Proteomes" id="UP000004169">
    <property type="component" value="Unassembled WGS sequence"/>
</dbReference>
<evidence type="ECO:0000313" key="11">
    <source>
        <dbReference type="Proteomes" id="UP000004169"/>
    </source>
</evidence>
<dbReference type="HAMAP" id="MF_00265">
    <property type="entry name" value="VapC_Nob1"/>
    <property type="match status" value="1"/>
</dbReference>
<dbReference type="GO" id="GO:0090729">
    <property type="term" value="F:toxin activity"/>
    <property type="evidence" value="ECO:0007669"/>
    <property type="project" value="UniProtKB-KW"/>
</dbReference>
<evidence type="ECO:0000256" key="6">
    <source>
        <dbReference type="ARBA" id="ARBA00022842"/>
    </source>
</evidence>
<dbReference type="GO" id="GO:0000287">
    <property type="term" value="F:magnesium ion binding"/>
    <property type="evidence" value="ECO:0007669"/>
    <property type="project" value="UniProtKB-UniRule"/>
</dbReference>
<dbReference type="Pfam" id="PF01850">
    <property type="entry name" value="PIN"/>
    <property type="match status" value="1"/>
</dbReference>
<dbReference type="PANTHER" id="PTHR33653">
    <property type="entry name" value="RIBONUCLEASE VAPC2"/>
    <property type="match status" value="1"/>
</dbReference>
<dbReference type="SUPFAM" id="SSF88723">
    <property type="entry name" value="PIN domain-like"/>
    <property type="match status" value="1"/>
</dbReference>
<evidence type="ECO:0000256" key="8">
    <source>
        <dbReference type="HAMAP-Rule" id="MF_00265"/>
    </source>
</evidence>
<dbReference type="GO" id="GO:0016787">
    <property type="term" value="F:hydrolase activity"/>
    <property type="evidence" value="ECO:0007669"/>
    <property type="project" value="UniProtKB-KW"/>
</dbReference>
<dbReference type="eggNOG" id="COG1487">
    <property type="taxonomic scope" value="Bacteria"/>
</dbReference>
<sequence>MFLLDTNVVSELRRVKSGRADKGVVAWASTLDAGTLFLSAITIMELEIGILQVERRDASQAALLRAWMETQVVRSFADRILPVDLAVAQRCASLHVPDPRSERDAMIAATALVHGMTVATRNVADFERTNVRLFNPWQFLC</sequence>
<dbReference type="InterPro" id="IPR050556">
    <property type="entry name" value="Type_II_TA_system_RNase"/>
</dbReference>
<protein>
    <recommendedName>
        <fullName evidence="8">Ribonuclease VapC</fullName>
        <shortName evidence="8">RNase VapC</shortName>
        <ecNumber evidence="8">3.1.-.-</ecNumber>
    </recommendedName>
    <alternativeName>
        <fullName evidence="8">Toxin VapC</fullName>
    </alternativeName>
</protein>
<dbReference type="InterPro" id="IPR022907">
    <property type="entry name" value="VapC_family"/>
</dbReference>
<organism evidence="10 11">
    <name type="scientific">Magnetospirillum molischianum DSM 120</name>
    <dbReference type="NCBI Taxonomy" id="1150626"/>
    <lineage>
        <taxon>Bacteria</taxon>
        <taxon>Pseudomonadati</taxon>
        <taxon>Pseudomonadota</taxon>
        <taxon>Alphaproteobacteria</taxon>
        <taxon>Rhodospirillales</taxon>
        <taxon>Rhodospirillaceae</taxon>
        <taxon>Magnetospirillum</taxon>
    </lineage>
</organism>
<dbReference type="InterPro" id="IPR002716">
    <property type="entry name" value="PIN_dom"/>
</dbReference>
<dbReference type="PANTHER" id="PTHR33653:SF1">
    <property type="entry name" value="RIBONUCLEASE VAPC2"/>
    <property type="match status" value="1"/>
</dbReference>
<keyword evidence="11" id="KW-1185">Reference proteome</keyword>
<name>H8FQQ7_MAGML</name>
<keyword evidence="8" id="KW-0800">Toxin</keyword>
<comment type="cofactor">
    <cofactor evidence="1 8">
        <name>Mg(2+)</name>
        <dbReference type="ChEBI" id="CHEBI:18420"/>
    </cofactor>
</comment>
<comment type="caution">
    <text evidence="10">The sequence shown here is derived from an EMBL/GenBank/DDBJ whole genome shotgun (WGS) entry which is preliminary data.</text>
</comment>
<dbReference type="EMBL" id="CAHP01000014">
    <property type="protein sequence ID" value="CCG40695.1"/>
    <property type="molecule type" value="Genomic_DNA"/>
</dbReference>
<keyword evidence="2 8" id="KW-1277">Toxin-antitoxin system</keyword>
<reference evidence="10 11" key="1">
    <citation type="journal article" date="2012" name="J. Bacteriol.">
        <title>Draft Genome Sequence of the Purple Photosynthetic Bacterium Phaeospirillum molischianum DSM120, a Particularly Versatile Bacterium.</title>
        <authorList>
            <person name="Duquesne K."/>
            <person name="Prima V."/>
            <person name="Ji B."/>
            <person name="Rouy Z."/>
            <person name="Medigue C."/>
            <person name="Talla E."/>
            <person name="Sturgis J.N."/>
        </authorList>
    </citation>
    <scope>NUCLEOTIDE SEQUENCE [LARGE SCALE GENOMIC DNA]</scope>
    <source>
        <strain evidence="11">DSM120</strain>
    </source>
</reference>
<evidence type="ECO:0000256" key="7">
    <source>
        <dbReference type="ARBA" id="ARBA00038093"/>
    </source>
</evidence>
<dbReference type="CDD" id="cd18746">
    <property type="entry name" value="PIN_VapC4-5_FitB-like"/>
    <property type="match status" value="1"/>
</dbReference>